<dbReference type="AlphaFoldDB" id="A0A382ZT42"/>
<gene>
    <name evidence="1" type="ORF">METZ01_LOCUS451475</name>
</gene>
<protein>
    <submittedName>
        <fullName evidence="1">Uncharacterized protein</fullName>
    </submittedName>
</protein>
<name>A0A382ZT42_9ZZZZ</name>
<sequence>MFFHIKIGKLGWQMFFIDSFARLREFESPTFGSGNQRSIQLVYTRIGVIL</sequence>
<organism evidence="1">
    <name type="scientific">marine metagenome</name>
    <dbReference type="NCBI Taxonomy" id="408172"/>
    <lineage>
        <taxon>unclassified sequences</taxon>
        <taxon>metagenomes</taxon>
        <taxon>ecological metagenomes</taxon>
    </lineage>
</organism>
<accession>A0A382ZT42</accession>
<reference evidence="1" key="1">
    <citation type="submission" date="2018-05" db="EMBL/GenBank/DDBJ databases">
        <authorList>
            <person name="Lanie J.A."/>
            <person name="Ng W.-L."/>
            <person name="Kazmierczak K.M."/>
            <person name="Andrzejewski T.M."/>
            <person name="Davidsen T.M."/>
            <person name="Wayne K.J."/>
            <person name="Tettelin H."/>
            <person name="Glass J.I."/>
            <person name="Rusch D."/>
            <person name="Podicherti R."/>
            <person name="Tsui H.-C.T."/>
            <person name="Winkler M.E."/>
        </authorList>
    </citation>
    <scope>NUCLEOTIDE SEQUENCE</scope>
</reference>
<proteinExistence type="predicted"/>
<dbReference type="EMBL" id="UINC01186411">
    <property type="protein sequence ID" value="SVD98621.1"/>
    <property type="molecule type" value="Genomic_DNA"/>
</dbReference>
<evidence type="ECO:0000313" key="1">
    <source>
        <dbReference type="EMBL" id="SVD98621.1"/>
    </source>
</evidence>
<feature type="non-terminal residue" evidence="1">
    <location>
        <position position="50"/>
    </location>
</feature>